<dbReference type="InterPro" id="IPR036034">
    <property type="entry name" value="PDZ_sf"/>
</dbReference>
<organism evidence="7 8">
    <name type="scientific">Oikopleura dioica</name>
    <name type="common">Tunicate</name>
    <dbReference type="NCBI Taxonomy" id="34765"/>
    <lineage>
        <taxon>Eukaryota</taxon>
        <taxon>Metazoa</taxon>
        <taxon>Chordata</taxon>
        <taxon>Tunicata</taxon>
        <taxon>Appendicularia</taxon>
        <taxon>Copelata</taxon>
        <taxon>Oikopleuridae</taxon>
        <taxon>Oikopleura</taxon>
    </lineage>
</organism>
<evidence type="ECO:0000256" key="4">
    <source>
        <dbReference type="ARBA" id="ARBA00023002"/>
    </source>
</evidence>
<dbReference type="PANTHER" id="PTHR23152">
    <property type="entry name" value="2-OXOGLUTARATE DEHYDROGENASE"/>
    <property type="match status" value="1"/>
</dbReference>
<dbReference type="EMBL" id="OU015567">
    <property type="protein sequence ID" value="CAG5112797.1"/>
    <property type="molecule type" value="Genomic_DNA"/>
</dbReference>
<feature type="domain" description="PDZ" evidence="6">
    <location>
        <begin position="1"/>
        <end position="84"/>
    </location>
</feature>
<evidence type="ECO:0000256" key="3">
    <source>
        <dbReference type="ARBA" id="ARBA00006936"/>
    </source>
</evidence>
<proteinExistence type="inferred from homology"/>
<dbReference type="InterPro" id="IPR031717">
    <property type="entry name" value="ODO-1/KGD_C"/>
</dbReference>
<accession>A0ABN7T9I1</accession>
<dbReference type="InterPro" id="IPR006643">
    <property type="entry name" value="Zasp-like_motif"/>
</dbReference>
<sequence>MPYEVTISGGAPWGFRLSGGHPSPDGIKVNRVTPGGKAAAANVCVGDFLLAVNHQALQDASLLNVMELIKGSGDTVNLTLLTQEEYDMFKADAEAAAKAEEEAEVEAVDVAQAEAAPVQQVLPQQLEEPAFESQMTEPAGYESEIDPEYTLAGAQQAQAERVAIENPNYVDPGMTTDNEYNKTHQITRDEFANLPSYIQKAIRPQKKVPDYGKNVDWLHNKMKLKVTLPGGEAGKDAGTKLKTAALAYPNRAVEISGPVRGNIRHAQYNTPCVMYSDAQIANTLISQAAAMGADVPDPTTFGTQNVQVDTSTATYRAVKNEAKAHKTTQSKSFQLLDTLLKYPYLEENVNANNQLAAQLNQHPSDWKEADFGIKQLYDANWIICNPTTPANVMHVHRRQIALPFRKPLILMTPKSLLRLPEARSEWSEMDPGTQYRRLIGEEGAASKNPDNVKRLIFCSGKVYYDLVKERAARGFENDIAIARVEQVAPFPYDLVIPELEKYKNAEVYWVQEKHKNMGFYDFCKPRLRTASNWSRRVHYAGRDSAASAAAGSKQVHKIEQDKFMNDAFRKGAKGRLYK</sequence>
<gene>
    <name evidence="7" type="ORF">OKIOD_LOCUS15738</name>
</gene>
<dbReference type="Pfam" id="PF16870">
    <property type="entry name" value="OxoGdeHyase_C"/>
    <property type="match status" value="1"/>
</dbReference>
<dbReference type="SMART" id="SM00735">
    <property type="entry name" value="ZM"/>
    <property type="match status" value="1"/>
</dbReference>
<evidence type="ECO:0000259" key="6">
    <source>
        <dbReference type="PROSITE" id="PS50106"/>
    </source>
</evidence>
<comment type="similarity">
    <text evidence="3">Belongs to the alpha-ketoglutarate dehydrogenase family.</text>
</comment>
<evidence type="ECO:0000256" key="5">
    <source>
        <dbReference type="ARBA" id="ARBA00023052"/>
    </source>
</evidence>
<evidence type="ECO:0000313" key="7">
    <source>
        <dbReference type="EMBL" id="CAG5112797.1"/>
    </source>
</evidence>
<dbReference type="InterPro" id="IPR001478">
    <property type="entry name" value="PDZ"/>
</dbReference>
<dbReference type="Gene3D" id="2.30.42.10">
    <property type="match status" value="1"/>
</dbReference>
<dbReference type="PROSITE" id="PS50106">
    <property type="entry name" value="PDZ"/>
    <property type="match status" value="1"/>
</dbReference>
<dbReference type="Proteomes" id="UP001158576">
    <property type="component" value="Chromosome 2"/>
</dbReference>
<dbReference type="SUPFAM" id="SSF50156">
    <property type="entry name" value="PDZ domain-like"/>
    <property type="match status" value="1"/>
</dbReference>
<keyword evidence="5" id="KW-0786">Thiamine pyrophosphate</keyword>
<comment type="subcellular location">
    <subcellularLocation>
        <location evidence="2">Cytoplasm</location>
        <location evidence="2">Myofibril</location>
        <location evidence="2">Sarcomere</location>
        <location evidence="2">Z line</location>
    </subcellularLocation>
</comment>
<dbReference type="PANTHER" id="PTHR23152:SF4">
    <property type="entry name" value="2-OXOADIPATE DEHYDROGENASE COMPLEX COMPONENT E1"/>
    <property type="match status" value="1"/>
</dbReference>
<reference evidence="7 8" key="1">
    <citation type="submission" date="2021-04" db="EMBL/GenBank/DDBJ databases">
        <authorList>
            <person name="Bliznina A."/>
        </authorList>
    </citation>
    <scope>NUCLEOTIDE SEQUENCE [LARGE SCALE GENOMIC DNA]</scope>
</reference>
<evidence type="ECO:0000256" key="1">
    <source>
        <dbReference type="ARBA" id="ARBA00001964"/>
    </source>
</evidence>
<name>A0ABN7T9I1_OIKDI</name>
<dbReference type="SMART" id="SM00228">
    <property type="entry name" value="PDZ"/>
    <property type="match status" value="1"/>
</dbReference>
<dbReference type="Gene3D" id="3.40.50.11610">
    <property type="entry name" value="Multifunctional 2-oxoglutarate metabolism enzyme, C-terminal domain"/>
    <property type="match status" value="1"/>
</dbReference>
<evidence type="ECO:0000256" key="2">
    <source>
        <dbReference type="ARBA" id="ARBA00004216"/>
    </source>
</evidence>
<dbReference type="Pfam" id="PF00595">
    <property type="entry name" value="PDZ"/>
    <property type="match status" value="1"/>
</dbReference>
<dbReference type="InterPro" id="IPR031847">
    <property type="entry name" value="PDLI1-4/Zasp-like_mid"/>
</dbReference>
<dbReference type="InterPro" id="IPR029061">
    <property type="entry name" value="THDP-binding"/>
</dbReference>
<evidence type="ECO:0000313" key="8">
    <source>
        <dbReference type="Proteomes" id="UP001158576"/>
    </source>
</evidence>
<dbReference type="InterPro" id="IPR042179">
    <property type="entry name" value="KGD_C_sf"/>
</dbReference>
<protein>
    <submittedName>
        <fullName evidence="7">Oidioi.mRNA.OKI2018_I69.chr2.g6973.t1.cds</fullName>
    </submittedName>
</protein>
<dbReference type="SUPFAM" id="SSF52518">
    <property type="entry name" value="Thiamin diphosphate-binding fold (THDP-binding)"/>
    <property type="match status" value="1"/>
</dbReference>
<dbReference type="Gene3D" id="3.40.50.12470">
    <property type="match status" value="1"/>
</dbReference>
<dbReference type="InterPro" id="IPR011603">
    <property type="entry name" value="2oxoglutarate_DH_E1"/>
</dbReference>
<keyword evidence="8" id="KW-1185">Reference proteome</keyword>
<dbReference type="Pfam" id="PF15936">
    <property type="entry name" value="DUF4749"/>
    <property type="match status" value="1"/>
</dbReference>
<comment type="cofactor">
    <cofactor evidence="1">
        <name>thiamine diphosphate</name>
        <dbReference type="ChEBI" id="CHEBI:58937"/>
    </cofactor>
</comment>
<keyword evidence="4" id="KW-0560">Oxidoreductase</keyword>